<dbReference type="InterPro" id="IPR003356">
    <property type="entry name" value="DNA_methylase_A-5"/>
</dbReference>
<comment type="catalytic activity">
    <reaction evidence="7">
        <text>a 2'-deoxyadenosine in DNA + S-adenosyl-L-methionine = an N(6)-methyl-2'-deoxyadenosine in DNA + S-adenosyl-L-homocysteine + H(+)</text>
        <dbReference type="Rhea" id="RHEA:15197"/>
        <dbReference type="Rhea" id="RHEA-COMP:12418"/>
        <dbReference type="Rhea" id="RHEA-COMP:12419"/>
        <dbReference type="ChEBI" id="CHEBI:15378"/>
        <dbReference type="ChEBI" id="CHEBI:57856"/>
        <dbReference type="ChEBI" id="CHEBI:59789"/>
        <dbReference type="ChEBI" id="CHEBI:90615"/>
        <dbReference type="ChEBI" id="CHEBI:90616"/>
        <dbReference type="EC" id="2.1.1.72"/>
    </reaction>
</comment>
<proteinExistence type="inferred from homology"/>
<organism evidence="10 11">
    <name type="scientific">Phocaeicola vulgatus</name>
    <name type="common">Bacteroides vulgatus</name>
    <dbReference type="NCBI Taxonomy" id="821"/>
    <lineage>
        <taxon>Bacteria</taxon>
        <taxon>Pseudomonadati</taxon>
        <taxon>Bacteroidota</taxon>
        <taxon>Bacteroidia</taxon>
        <taxon>Bacteroidales</taxon>
        <taxon>Bacteroidaceae</taxon>
        <taxon>Phocaeicola</taxon>
    </lineage>
</organism>
<dbReference type="EMBL" id="JAHPYS010000004">
    <property type="protein sequence ID" value="MBU9137785.1"/>
    <property type="molecule type" value="Genomic_DNA"/>
</dbReference>
<dbReference type="GO" id="GO:0009007">
    <property type="term" value="F:site-specific DNA-methyltransferase (adenine-specific) activity"/>
    <property type="evidence" value="ECO:0007669"/>
    <property type="project" value="UniProtKB-EC"/>
</dbReference>
<dbReference type="PANTHER" id="PTHR42933:SF3">
    <property type="entry name" value="TYPE I RESTRICTION ENZYME MJAVIII METHYLASE SUBUNIT"/>
    <property type="match status" value="1"/>
</dbReference>
<dbReference type="PROSITE" id="PS00092">
    <property type="entry name" value="N6_MTASE"/>
    <property type="match status" value="1"/>
</dbReference>
<dbReference type="InterPro" id="IPR002052">
    <property type="entry name" value="DNA_methylase_N6_adenine_CS"/>
</dbReference>
<sequence length="1303" mass="149740">MDKSNIKELLSLLEFEQNNNVYSKRYMNVSEPLKVDISGDGHVYYRECGITVGRETTCNLLEPENLVVLHCVDRLLWKGYSPCHIELEPTWKLGHSAKGGYADVWVRTFKNGGFDGSNEDKESLLIIECKTWGREFDGAWNDTKEDGAQLFSYYQQERATKFLCLYTADILDGKIEQNYHLINVQDNEEKLTNEDSDRSYKDATNNKQLYNVWHETYHDDYSTRGLFEEDIEPYRIGKSKYTIRDLKSVDNDAIQKKYNEFALILRQHNVGGHENAFDKLVNLFLAKVVDETNNPDDLSFYWKGAAYDDYYRLQDRLQKLYRDGMKRFLNEDVTYIENSEIEKAFRRFKNDPDATKKTIIGYFRALKFFSDNDFSFISVHNKKLFEQNAAILLKVVKMLQDIKLKDSDQNQLLGDLFEGFLNKGVKQSEGQFFTPMPIVRFLVSSLPLEQIIKNCEDIPSAIDYACGAGHFLTEYAVQIKDYVEKYRPSIPLNEFYAHITGIEKEYRLSKVSKVSAFMYGHDETKIIYSDALIPNDNVKGGTYDVLIANPPYSVKGFLETLTETQRKQYSLFNDNLNIAKNNAIEIFFIERAAQLLKAGGVAGIILPVSVLNKGGIYAKVREIILQQFDIVALVEFGSGTFGKTGTNTITMFLRRKETNTPDAEHYKNRVDCWFCNYENCESNEIYDDIDILKAYCDYCGFEWEDYRAFLAGSMTDKFLEHETIQAYHTSFFGNQRNAMKGVCDQAKEIRTKFISRQKTQAYKRLPEEEKKKQETKAFLQFIIAIEKEKVYYFILAKTTPNPVVIVKSPSGTANMKRFLGYEWSDSKGNEGIKYLNVAKQNLDDDEGNGEEDDTLHQIEGIKGIQTPLFNPQDYNDMAKINSIIRSNYLGEEVSIPDDMPEILSISNLYDLIEFKQTAFDKSIKLKASLKMNVESKYEIIPLKKYCTAINPSKEELRGIDPLTQVSFIEMSSLGFGRINKMEEKSLQELSSGGYTNFRENDVLIAKITPCMENGKCCLAEGLTNGLGLGSTEYHVFRTSSRNRSKFLFEYLNREEVRKIAATNMTGASGHRRVPEFFYTQMPIPNVPDDIIDKLTSEFDAVDVDYNNATFCMIKIEQDIENLMHQSQSQAHNLTILSQTDLFDISIGRRVLKSEIVNDGLYDVYSANVFEPFGKTNHSVLSDFSKPSVLWGIDGDWMVGFQKAEKPFNPTDHCGVIRVLDESVVNPKYLVYPLLKAGEAERFSRSNRASTERVKSLTIKLPNIDIQNETVRQLLLMEDEIAKLKQKMCECTIKKQEILDKYLK</sequence>
<dbReference type="CDD" id="cd17260">
    <property type="entry name" value="RMtype1_S_EcoEI-TRD1-CR1_like"/>
    <property type="match status" value="1"/>
</dbReference>
<dbReference type="EC" id="2.1.1.72" evidence="2"/>
<dbReference type="RefSeq" id="WP_216952306.1">
    <property type="nucleotide sequence ID" value="NZ_JAHPYS010000004.1"/>
</dbReference>
<name>A0AAW4M785_PHOVU</name>
<evidence type="ECO:0000256" key="1">
    <source>
        <dbReference type="ARBA" id="ARBA00006594"/>
    </source>
</evidence>
<evidence type="ECO:0000256" key="5">
    <source>
        <dbReference type="ARBA" id="ARBA00022691"/>
    </source>
</evidence>
<reference evidence="10" key="1">
    <citation type="submission" date="2021-06" db="EMBL/GenBank/DDBJ databases">
        <title>Collection of gut derived symbiotic bacterial strains cultured from healthy donors.</title>
        <authorList>
            <person name="Lin H."/>
            <person name="Littmann E."/>
            <person name="Pamer E.G."/>
        </authorList>
    </citation>
    <scope>NUCLEOTIDE SEQUENCE</scope>
    <source>
        <strain evidence="10">MSK.6.33</strain>
    </source>
</reference>
<dbReference type="InterPro" id="IPR000055">
    <property type="entry name" value="Restrct_endonuc_typeI_TRD"/>
</dbReference>
<evidence type="ECO:0000259" key="8">
    <source>
        <dbReference type="Pfam" id="PF01420"/>
    </source>
</evidence>
<comment type="caution">
    <text evidence="10">The sequence shown here is derived from an EMBL/GenBank/DDBJ whole genome shotgun (WGS) entry which is preliminary data.</text>
</comment>
<evidence type="ECO:0000256" key="4">
    <source>
        <dbReference type="ARBA" id="ARBA00022679"/>
    </source>
</evidence>
<dbReference type="InterPro" id="IPR051537">
    <property type="entry name" value="DNA_Adenine_Mtase"/>
</dbReference>
<dbReference type="GO" id="GO:0003677">
    <property type="term" value="F:DNA binding"/>
    <property type="evidence" value="ECO:0007669"/>
    <property type="project" value="InterPro"/>
</dbReference>
<gene>
    <name evidence="10" type="ORF">KTG10_03290</name>
</gene>
<dbReference type="PANTHER" id="PTHR42933">
    <property type="entry name" value="SLR6095 PROTEIN"/>
    <property type="match status" value="1"/>
</dbReference>
<protein>
    <recommendedName>
        <fullName evidence="2">site-specific DNA-methyltransferase (adenine-specific)</fullName>
        <ecNumber evidence="2">2.1.1.72</ecNumber>
    </recommendedName>
</protein>
<evidence type="ECO:0000256" key="3">
    <source>
        <dbReference type="ARBA" id="ARBA00022603"/>
    </source>
</evidence>
<accession>A0AAW4M785</accession>
<dbReference type="Proteomes" id="UP000736888">
    <property type="component" value="Unassembled WGS sequence"/>
</dbReference>
<dbReference type="GO" id="GO:0032259">
    <property type="term" value="P:methylation"/>
    <property type="evidence" value="ECO:0007669"/>
    <property type="project" value="UniProtKB-KW"/>
</dbReference>
<keyword evidence="4" id="KW-0808">Transferase</keyword>
<keyword evidence="6" id="KW-0680">Restriction system</keyword>
<evidence type="ECO:0000313" key="11">
    <source>
        <dbReference type="Proteomes" id="UP000736888"/>
    </source>
</evidence>
<evidence type="ECO:0000259" key="9">
    <source>
        <dbReference type="Pfam" id="PF02384"/>
    </source>
</evidence>
<evidence type="ECO:0000256" key="6">
    <source>
        <dbReference type="ARBA" id="ARBA00022747"/>
    </source>
</evidence>
<feature type="domain" description="DNA methylase adenine-specific" evidence="9">
    <location>
        <begin position="410"/>
        <end position="676"/>
    </location>
</feature>
<evidence type="ECO:0000313" key="10">
    <source>
        <dbReference type="EMBL" id="MBU9137785.1"/>
    </source>
</evidence>
<dbReference type="Pfam" id="PF01420">
    <property type="entry name" value="Methylase_S"/>
    <property type="match status" value="1"/>
</dbReference>
<dbReference type="GO" id="GO:0009307">
    <property type="term" value="P:DNA restriction-modification system"/>
    <property type="evidence" value="ECO:0007669"/>
    <property type="project" value="UniProtKB-KW"/>
</dbReference>
<evidence type="ECO:0000256" key="2">
    <source>
        <dbReference type="ARBA" id="ARBA00011900"/>
    </source>
</evidence>
<feature type="domain" description="Type I restriction modification DNA specificity" evidence="8">
    <location>
        <begin position="1137"/>
        <end position="1273"/>
    </location>
</feature>
<dbReference type="Pfam" id="PF02384">
    <property type="entry name" value="N6_Mtase"/>
    <property type="match status" value="1"/>
</dbReference>
<keyword evidence="5" id="KW-0949">S-adenosyl-L-methionine</keyword>
<comment type="similarity">
    <text evidence="1">Belongs to the N(4)/N(6)-methyltransferase family.</text>
</comment>
<dbReference type="GO" id="GO:0008170">
    <property type="term" value="F:N-methyltransferase activity"/>
    <property type="evidence" value="ECO:0007669"/>
    <property type="project" value="InterPro"/>
</dbReference>
<keyword evidence="3 10" id="KW-0489">Methyltransferase</keyword>
<evidence type="ECO:0000256" key="7">
    <source>
        <dbReference type="ARBA" id="ARBA00047942"/>
    </source>
</evidence>